<accession>A0A8T3BHJ8</accession>
<dbReference type="Proteomes" id="UP000829196">
    <property type="component" value="Unassembled WGS sequence"/>
</dbReference>
<proteinExistence type="predicted"/>
<name>A0A8T3BHJ8_DENNO</name>
<dbReference type="EMBL" id="JAGYWB010000009">
    <property type="protein sequence ID" value="KAI0511873.1"/>
    <property type="molecule type" value="Genomic_DNA"/>
</dbReference>
<evidence type="ECO:0000313" key="3">
    <source>
        <dbReference type="Proteomes" id="UP000829196"/>
    </source>
</evidence>
<evidence type="ECO:0000313" key="2">
    <source>
        <dbReference type="EMBL" id="KAI0511873.1"/>
    </source>
</evidence>
<dbReference type="AlphaFoldDB" id="A0A8T3BHJ8"/>
<reference evidence="2" key="1">
    <citation type="journal article" date="2022" name="Front. Genet.">
        <title>Chromosome-Scale Assembly of the Dendrobium nobile Genome Provides Insights Into the Molecular Mechanism of the Biosynthesis of the Medicinal Active Ingredient of Dendrobium.</title>
        <authorList>
            <person name="Xu Q."/>
            <person name="Niu S.-C."/>
            <person name="Li K.-L."/>
            <person name="Zheng P.-J."/>
            <person name="Zhang X.-J."/>
            <person name="Jia Y."/>
            <person name="Liu Y."/>
            <person name="Niu Y.-X."/>
            <person name="Yu L.-H."/>
            <person name="Chen D.-F."/>
            <person name="Zhang G.-Q."/>
        </authorList>
    </citation>
    <scope>NUCLEOTIDE SEQUENCE</scope>
    <source>
        <tissue evidence="2">Leaf</tissue>
    </source>
</reference>
<gene>
    <name evidence="2" type="ORF">KFK09_012507</name>
</gene>
<feature type="compositionally biased region" description="Basic and acidic residues" evidence="1">
    <location>
        <begin position="1"/>
        <end position="10"/>
    </location>
</feature>
<sequence length="99" mass="11557">MRQKHHDYMLSHHKRCDKKGTSGERRISIATPCKDDQLRMIPLSPNRAFWKAQKKLKCRPKLHDFFGISSHWANMSDRILAQIDPDHLLLGAVDLDLKL</sequence>
<comment type="caution">
    <text evidence="2">The sequence shown here is derived from an EMBL/GenBank/DDBJ whole genome shotgun (WGS) entry which is preliminary data.</text>
</comment>
<evidence type="ECO:0000256" key="1">
    <source>
        <dbReference type="SAM" id="MobiDB-lite"/>
    </source>
</evidence>
<dbReference type="OrthoDB" id="669972at2759"/>
<keyword evidence="3" id="KW-1185">Reference proteome</keyword>
<organism evidence="2 3">
    <name type="scientific">Dendrobium nobile</name>
    <name type="common">Orchid</name>
    <dbReference type="NCBI Taxonomy" id="94219"/>
    <lineage>
        <taxon>Eukaryota</taxon>
        <taxon>Viridiplantae</taxon>
        <taxon>Streptophyta</taxon>
        <taxon>Embryophyta</taxon>
        <taxon>Tracheophyta</taxon>
        <taxon>Spermatophyta</taxon>
        <taxon>Magnoliopsida</taxon>
        <taxon>Liliopsida</taxon>
        <taxon>Asparagales</taxon>
        <taxon>Orchidaceae</taxon>
        <taxon>Epidendroideae</taxon>
        <taxon>Malaxideae</taxon>
        <taxon>Dendrobiinae</taxon>
        <taxon>Dendrobium</taxon>
    </lineage>
</organism>
<protein>
    <submittedName>
        <fullName evidence="2">Uncharacterized protein</fullName>
    </submittedName>
</protein>
<feature type="region of interest" description="Disordered" evidence="1">
    <location>
        <begin position="1"/>
        <end position="24"/>
    </location>
</feature>